<keyword evidence="3" id="KW-1185">Reference proteome</keyword>
<protein>
    <submittedName>
        <fullName evidence="2">Uncharacterized protein</fullName>
    </submittedName>
</protein>
<organism evidence="2 3">
    <name type="scientific">Corallococcus carmarthensis</name>
    <dbReference type="NCBI Taxonomy" id="2316728"/>
    <lineage>
        <taxon>Bacteria</taxon>
        <taxon>Pseudomonadati</taxon>
        <taxon>Myxococcota</taxon>
        <taxon>Myxococcia</taxon>
        <taxon>Myxococcales</taxon>
        <taxon>Cystobacterineae</taxon>
        <taxon>Myxococcaceae</taxon>
        <taxon>Corallococcus</taxon>
    </lineage>
</organism>
<reference evidence="3" key="1">
    <citation type="submission" date="2018-09" db="EMBL/GenBank/DDBJ databases">
        <authorList>
            <person name="Livingstone P.G."/>
            <person name="Whitworth D.E."/>
        </authorList>
    </citation>
    <scope>NUCLEOTIDE SEQUENCE [LARGE SCALE GENOMIC DNA]</scope>
    <source>
        <strain evidence="3">CA043D</strain>
    </source>
</reference>
<evidence type="ECO:0000313" key="2">
    <source>
        <dbReference type="EMBL" id="RKH07229.1"/>
    </source>
</evidence>
<evidence type="ECO:0000313" key="3">
    <source>
        <dbReference type="Proteomes" id="UP000268313"/>
    </source>
</evidence>
<sequence>MAGCAAGKQESRPPPDDVPKTPLNAPARAPSASVEQLPECPPDIVEEDWLEQGLSRSIRARAWVPSLSLTDLGFVAGSSAEQLFQQEVSLASGTVEVIGLGAPTRKSDWGALVFARPHAQGHCVVNGWSTSLFAPMTLSLADSWRSPDGRFAIFLLKLLTEPEKGKPEVRWVSLGTDGHRAWIALGEPPQHQLIAPTVTFFRNGKDLYVDIHQRYITRLRLGPDGHFIVPPKAK</sequence>
<proteinExistence type="predicted"/>
<dbReference type="Proteomes" id="UP000268313">
    <property type="component" value="Unassembled WGS sequence"/>
</dbReference>
<dbReference type="EMBL" id="RAWE01000005">
    <property type="protein sequence ID" value="RKH07229.1"/>
    <property type="molecule type" value="Genomic_DNA"/>
</dbReference>
<dbReference type="RefSeq" id="WP_120600870.1">
    <property type="nucleotide sequence ID" value="NZ_RAWE01000005.1"/>
</dbReference>
<name>A0A3A8KJC6_9BACT</name>
<evidence type="ECO:0000256" key="1">
    <source>
        <dbReference type="SAM" id="MobiDB-lite"/>
    </source>
</evidence>
<feature type="compositionally biased region" description="Basic and acidic residues" evidence="1">
    <location>
        <begin position="9"/>
        <end position="19"/>
    </location>
</feature>
<comment type="caution">
    <text evidence="2">The sequence shown here is derived from an EMBL/GenBank/DDBJ whole genome shotgun (WGS) entry which is preliminary data.</text>
</comment>
<dbReference type="AlphaFoldDB" id="A0A3A8KJC6"/>
<gene>
    <name evidence="2" type="ORF">D7X32_02455</name>
</gene>
<dbReference type="OrthoDB" id="5513023at2"/>
<feature type="region of interest" description="Disordered" evidence="1">
    <location>
        <begin position="1"/>
        <end position="40"/>
    </location>
</feature>
<accession>A0A3A8KJC6</accession>